<dbReference type="SUPFAM" id="SSF55874">
    <property type="entry name" value="ATPase domain of HSP90 chaperone/DNA topoisomerase II/histidine kinase"/>
    <property type="match status" value="1"/>
</dbReference>
<evidence type="ECO:0000313" key="1">
    <source>
        <dbReference type="EMBL" id="QHT30816.1"/>
    </source>
</evidence>
<accession>A0A6C0ENR2</accession>
<dbReference type="Gene3D" id="3.30.565.10">
    <property type="entry name" value="Histidine kinase-like ATPase, C-terminal domain"/>
    <property type="match status" value="1"/>
</dbReference>
<dbReference type="EMBL" id="MN738912">
    <property type="protein sequence ID" value="QHT30816.1"/>
    <property type="molecule type" value="Genomic_DNA"/>
</dbReference>
<dbReference type="InterPro" id="IPR036890">
    <property type="entry name" value="HATPase_C_sf"/>
</dbReference>
<protein>
    <submittedName>
        <fullName evidence="1">Uncharacterized protein</fullName>
    </submittedName>
</protein>
<reference evidence="1" key="1">
    <citation type="journal article" date="2020" name="Nature">
        <title>Giant virus diversity and host interactions through global metagenomics.</title>
        <authorList>
            <person name="Schulz F."/>
            <person name="Roux S."/>
            <person name="Paez-Espino D."/>
            <person name="Jungbluth S."/>
            <person name="Walsh D.A."/>
            <person name="Denef V.J."/>
            <person name="McMahon K.D."/>
            <person name="Konstantinidis K.T."/>
            <person name="Eloe-Fadrosh E.A."/>
            <person name="Kyrpides N.C."/>
            <person name="Woyke T."/>
        </authorList>
    </citation>
    <scope>NUCLEOTIDE SEQUENCE</scope>
    <source>
        <strain evidence="1">GVMAG-M-3300009151-50</strain>
    </source>
</reference>
<dbReference type="Pfam" id="PF13589">
    <property type="entry name" value="HATPase_c_3"/>
    <property type="match status" value="1"/>
</dbReference>
<dbReference type="AlphaFoldDB" id="A0A6C0ENR2"/>
<sequence length="499" mass="58178">MSEIQFEIDANPMYSWAAWGNMSYKSVADVIAELIDNSKQAGSTNVHIKIFSEDGRRFITIEDNGSWGKMSKEILVKCFGYGKSKTTVKQGLNEHNCGLKHSLAYMDPQNMYWKIQIKNDGVTWELAAPYSHMMTLKKNVSYIGEMTCSNSTIIKIPLEDTQFKTLYYNRSVKGVPNEQMLTSRLGLYLSSFWMRCDDFMQKKFQVLLNDVPVEPYDILRDPCVKFSGKGKIPKTKIKLTENSPDVDIEVWHLHLTPQYRKDHPLFRRSPDFAGAFIFKHGRYIKGQIFPEIYGKSRDYHFAGHLVIVNIAGDSEGLPATHTTKNDFNNKDPKLETLYSYINDTTPAIQSSDKDKETAVCEIEYVRRLAQQKRKNNQRKIEKGDYDVFEQQEFKLYNQASILQNKDKPDMVEYDKRDKLVTITEGKKGPVTVDGLRQLYFYYRNLKYFYPDFENCEFELKFIVLDDRINEAYRDELAMLQKQDEFFTPTVETFAEYNIM</sequence>
<organism evidence="1">
    <name type="scientific">viral metagenome</name>
    <dbReference type="NCBI Taxonomy" id="1070528"/>
    <lineage>
        <taxon>unclassified sequences</taxon>
        <taxon>metagenomes</taxon>
        <taxon>organismal metagenomes</taxon>
    </lineage>
</organism>
<proteinExistence type="predicted"/>
<name>A0A6C0ENR2_9ZZZZ</name>